<dbReference type="AlphaFoldDB" id="Q6CMA9"/>
<dbReference type="Pfam" id="PF04193">
    <property type="entry name" value="PQ-loop"/>
    <property type="match status" value="2"/>
</dbReference>
<dbReference type="FunFam" id="1.20.1280.290:FF:000009">
    <property type="entry name" value="PQ loop repeat family protein"/>
    <property type="match status" value="1"/>
</dbReference>
<feature type="transmembrane region" description="Helical" evidence="7">
    <location>
        <begin position="12"/>
        <end position="30"/>
    </location>
</feature>
<dbReference type="SMART" id="SM00679">
    <property type="entry name" value="CTNS"/>
    <property type="match status" value="2"/>
</dbReference>
<evidence type="ECO:0000256" key="2">
    <source>
        <dbReference type="ARBA" id="ARBA00022692"/>
    </source>
</evidence>
<feature type="transmembrane region" description="Helical" evidence="7">
    <location>
        <begin position="257"/>
        <end position="282"/>
    </location>
</feature>
<organism evidence="8 9">
    <name type="scientific">Kluyveromyces lactis (strain ATCC 8585 / CBS 2359 / DSM 70799 / NBRC 1267 / NRRL Y-1140 / WM37)</name>
    <name type="common">Yeast</name>
    <name type="synonym">Candida sphaerica</name>
    <dbReference type="NCBI Taxonomy" id="284590"/>
    <lineage>
        <taxon>Eukaryota</taxon>
        <taxon>Fungi</taxon>
        <taxon>Dikarya</taxon>
        <taxon>Ascomycota</taxon>
        <taxon>Saccharomycotina</taxon>
        <taxon>Saccharomycetes</taxon>
        <taxon>Saccharomycetales</taxon>
        <taxon>Saccharomycetaceae</taxon>
        <taxon>Kluyveromyces</taxon>
    </lineage>
</organism>
<sequence>MSDPTWCDKSLWPQISVASGGISFLTSFVAQIPQLIETYRDKSVEGLSPGFLLCWLFGDITSLIGAVLTHQLPFQILLAVYYLSNDMLICGQYYYYGILHRNQLATPGHESATLEERTRLVRSRGSNPSIQLQRGFKWWILSFFVSQPGTVQGFPMPVVSIAQAITGSETVFPFSKHRPSPVVPIEPPHTSFIGQLASWVGAMSYFCARIPQLIKNYKRKSTDGLSPLLFISTLIANVTYTLSIFTSCSYLTDEDKLGFVLNALPFIVGSAGTVVFDLIYFYQHYVLYAEDYNIRRLESDEFTPLMNDGTVSPLSTNSY</sequence>
<dbReference type="Proteomes" id="UP000000598">
    <property type="component" value="Chromosome E"/>
</dbReference>
<dbReference type="KEGG" id="kla:KLLA0_E21649g"/>
<comment type="similarity">
    <text evidence="5">Belongs to the laat-1 family.</text>
</comment>
<dbReference type="HOGENOM" id="CLU_019699_3_1_1"/>
<dbReference type="InParanoid" id="Q6CMA9"/>
<feature type="transmembrane region" description="Helical" evidence="7">
    <location>
        <begin position="50"/>
        <end position="68"/>
    </location>
</feature>
<gene>
    <name evidence="8" type="ORF">KLLA0_E21649g</name>
</gene>
<dbReference type="EMBL" id="CR382125">
    <property type="protein sequence ID" value="CAH00017.1"/>
    <property type="molecule type" value="Genomic_DNA"/>
</dbReference>
<dbReference type="PANTHER" id="PTHR16201:SF34">
    <property type="entry name" value="LYSOSOMAL AMINO ACID TRANSPORTER 1"/>
    <property type="match status" value="1"/>
</dbReference>
<accession>Q6CMA9</accession>
<comment type="subcellular location">
    <subcellularLocation>
        <location evidence="1">Membrane</location>
        <topology evidence="1">Multi-pass membrane protein</topology>
    </subcellularLocation>
</comment>
<dbReference type="PaxDb" id="284590-Q6CMA9"/>
<dbReference type="InterPro" id="IPR051415">
    <property type="entry name" value="LAAT-1"/>
</dbReference>
<feature type="transmembrane region" description="Helical" evidence="7">
    <location>
        <begin position="74"/>
        <end position="96"/>
    </location>
</feature>
<feature type="transmembrane region" description="Helical" evidence="7">
    <location>
        <begin position="225"/>
        <end position="245"/>
    </location>
</feature>
<keyword evidence="2 7" id="KW-0812">Transmembrane</keyword>
<dbReference type="GO" id="GO:0015174">
    <property type="term" value="F:basic amino acid transmembrane transporter activity"/>
    <property type="evidence" value="ECO:0007669"/>
    <property type="project" value="TreeGrafter"/>
</dbReference>
<evidence type="ECO:0000313" key="8">
    <source>
        <dbReference type="EMBL" id="CAH00017.1"/>
    </source>
</evidence>
<dbReference type="GO" id="GO:0000329">
    <property type="term" value="C:fungal-type vacuole membrane"/>
    <property type="evidence" value="ECO:0007669"/>
    <property type="project" value="TreeGrafter"/>
</dbReference>
<reference evidence="8 9" key="1">
    <citation type="journal article" date="2004" name="Nature">
        <title>Genome evolution in yeasts.</title>
        <authorList>
            <consortium name="Genolevures"/>
            <person name="Dujon B."/>
            <person name="Sherman D."/>
            <person name="Fischer G."/>
            <person name="Durrens P."/>
            <person name="Casaregola S."/>
            <person name="Lafontaine I."/>
            <person name="de Montigny J."/>
            <person name="Marck C."/>
            <person name="Neuveglise C."/>
            <person name="Talla E."/>
            <person name="Goffard N."/>
            <person name="Frangeul L."/>
            <person name="Aigle M."/>
            <person name="Anthouard V."/>
            <person name="Babour A."/>
            <person name="Barbe V."/>
            <person name="Barnay S."/>
            <person name="Blanchin S."/>
            <person name="Beckerich J.M."/>
            <person name="Beyne E."/>
            <person name="Bleykasten C."/>
            <person name="Boisrame A."/>
            <person name="Boyer J."/>
            <person name="Cattolico L."/>
            <person name="Confanioleri F."/>
            <person name="de Daruvar A."/>
            <person name="Despons L."/>
            <person name="Fabre E."/>
            <person name="Fairhead C."/>
            <person name="Ferry-Dumazet H."/>
            <person name="Groppi A."/>
            <person name="Hantraye F."/>
            <person name="Hennequin C."/>
            <person name="Jauniaux N."/>
            <person name="Joyet P."/>
            <person name="Kachouri R."/>
            <person name="Kerrest A."/>
            <person name="Koszul R."/>
            <person name="Lemaire M."/>
            <person name="Lesur I."/>
            <person name="Ma L."/>
            <person name="Muller H."/>
            <person name="Nicaud J.M."/>
            <person name="Nikolski M."/>
            <person name="Oztas S."/>
            <person name="Ozier-Kalogeropoulos O."/>
            <person name="Pellenz S."/>
            <person name="Potier S."/>
            <person name="Richard G.F."/>
            <person name="Straub M.L."/>
            <person name="Suleau A."/>
            <person name="Swennene D."/>
            <person name="Tekaia F."/>
            <person name="Wesolowski-Louvel M."/>
            <person name="Westhof E."/>
            <person name="Wirth B."/>
            <person name="Zeniou-Meyer M."/>
            <person name="Zivanovic I."/>
            <person name="Bolotin-Fukuhara M."/>
            <person name="Thierry A."/>
            <person name="Bouchier C."/>
            <person name="Caudron B."/>
            <person name="Scarpelli C."/>
            <person name="Gaillardin C."/>
            <person name="Weissenbach J."/>
            <person name="Wincker P."/>
            <person name="Souciet J.L."/>
        </authorList>
    </citation>
    <scope>NUCLEOTIDE SEQUENCE [LARGE SCALE GENOMIC DNA]</scope>
    <source>
        <strain evidence="9">ATCC 8585 / CBS 2359 / DSM 70799 / NBRC 1267 / NRRL Y-1140 / WM37</strain>
    </source>
</reference>
<keyword evidence="9" id="KW-1185">Reference proteome</keyword>
<evidence type="ECO:0000256" key="1">
    <source>
        <dbReference type="ARBA" id="ARBA00004141"/>
    </source>
</evidence>
<dbReference type="Gene3D" id="1.20.1280.290">
    <property type="match status" value="2"/>
</dbReference>
<dbReference type="eggNOG" id="KOG2913">
    <property type="taxonomic scope" value="Eukaryota"/>
</dbReference>
<evidence type="ECO:0000256" key="4">
    <source>
        <dbReference type="ARBA" id="ARBA00023136"/>
    </source>
</evidence>
<evidence type="ECO:0000313" key="9">
    <source>
        <dbReference type="Proteomes" id="UP000000598"/>
    </source>
</evidence>
<evidence type="ECO:0000256" key="3">
    <source>
        <dbReference type="ARBA" id="ARBA00022989"/>
    </source>
</evidence>
<dbReference type="FunFam" id="1.20.1280.290:FF:000034">
    <property type="entry name" value="PQ loop repeat family protein"/>
    <property type="match status" value="1"/>
</dbReference>
<evidence type="ECO:0000256" key="6">
    <source>
        <dbReference type="ARBA" id="ARBA00050768"/>
    </source>
</evidence>
<keyword evidence="3 7" id="KW-1133">Transmembrane helix</keyword>
<dbReference type="InterPro" id="IPR006603">
    <property type="entry name" value="PQ-loop_rpt"/>
</dbReference>
<name>Q6CMA9_KLULA</name>
<dbReference type="GO" id="GO:0034488">
    <property type="term" value="P:basic amino acid transmembrane export from vacuole"/>
    <property type="evidence" value="ECO:0007669"/>
    <property type="project" value="TreeGrafter"/>
</dbReference>
<evidence type="ECO:0000256" key="5">
    <source>
        <dbReference type="ARBA" id="ARBA00038039"/>
    </source>
</evidence>
<evidence type="ECO:0000256" key="7">
    <source>
        <dbReference type="SAM" id="Phobius"/>
    </source>
</evidence>
<dbReference type="PANTHER" id="PTHR16201">
    <property type="entry name" value="SEVEN TRANSMEMBRANE PROTEIN 1-RELATED"/>
    <property type="match status" value="1"/>
</dbReference>
<dbReference type="OMA" id="FYQHYVL"/>
<comment type="catalytic activity">
    <reaction evidence="6">
        <text>L-histidine(out) + L-arginine(in) = L-histidine(in) + L-arginine(out)</text>
        <dbReference type="Rhea" id="RHEA:71063"/>
        <dbReference type="ChEBI" id="CHEBI:32682"/>
        <dbReference type="ChEBI" id="CHEBI:57595"/>
    </reaction>
</comment>
<dbReference type="FunCoup" id="Q6CMA9">
    <property type="interactions" value="13"/>
</dbReference>
<protein>
    <submittedName>
        <fullName evidence="8">KLLA0E21649p</fullName>
    </submittedName>
</protein>
<proteinExistence type="inferred from homology"/>
<keyword evidence="4 7" id="KW-0472">Membrane</keyword>